<evidence type="ECO:0000256" key="2">
    <source>
        <dbReference type="ARBA" id="ARBA00002790"/>
    </source>
</evidence>
<comment type="catalytic activity">
    <reaction evidence="10">
        <text>a 5,6-dihydrouridine in tRNA + NADP(+) = a uridine in tRNA + NADPH + H(+)</text>
        <dbReference type="Rhea" id="RHEA:23624"/>
        <dbReference type="Rhea" id="RHEA-COMP:13339"/>
        <dbReference type="Rhea" id="RHEA-COMP:13887"/>
        <dbReference type="ChEBI" id="CHEBI:15378"/>
        <dbReference type="ChEBI" id="CHEBI:57783"/>
        <dbReference type="ChEBI" id="CHEBI:58349"/>
        <dbReference type="ChEBI" id="CHEBI:65315"/>
        <dbReference type="ChEBI" id="CHEBI:74443"/>
    </reaction>
</comment>
<dbReference type="GO" id="GO:0000049">
    <property type="term" value="F:tRNA binding"/>
    <property type="evidence" value="ECO:0007669"/>
    <property type="project" value="UniProtKB-KW"/>
</dbReference>
<dbReference type="InterPro" id="IPR024036">
    <property type="entry name" value="tRNA-dHydroUridine_Synthase_C"/>
</dbReference>
<feature type="binding site" evidence="14">
    <location>
        <position position="169"/>
    </location>
    <ligand>
        <name>FMN</name>
        <dbReference type="ChEBI" id="CHEBI:58210"/>
    </ligand>
</feature>
<evidence type="ECO:0000313" key="17">
    <source>
        <dbReference type="Proteomes" id="UP000001551"/>
    </source>
</evidence>
<dbReference type="InterPro" id="IPR004652">
    <property type="entry name" value="DusB-like"/>
</dbReference>
<dbReference type="RefSeq" id="WP_013484141.1">
    <property type="nucleotide sequence ID" value="NC_014828.1"/>
</dbReference>
<dbReference type="EMBL" id="CP002400">
    <property type="protein sequence ID" value="ADU25760.1"/>
    <property type="molecule type" value="Genomic_DNA"/>
</dbReference>
<evidence type="ECO:0000256" key="1">
    <source>
        <dbReference type="ARBA" id="ARBA00001917"/>
    </source>
</evidence>
<dbReference type="GO" id="GO:0050660">
    <property type="term" value="F:flavin adenine dinucleotide binding"/>
    <property type="evidence" value="ECO:0007669"/>
    <property type="project" value="InterPro"/>
</dbReference>
<dbReference type="InterPro" id="IPR018517">
    <property type="entry name" value="tRNA_hU_synthase_CS"/>
</dbReference>
<name>E6U6M7_ETHHY</name>
<evidence type="ECO:0000256" key="6">
    <source>
        <dbReference type="ARBA" id="ARBA00022694"/>
    </source>
</evidence>
<evidence type="ECO:0000256" key="13">
    <source>
        <dbReference type="PIRSR" id="PIRSR006621-1"/>
    </source>
</evidence>
<dbReference type="eggNOG" id="COG0042">
    <property type="taxonomic scope" value="Bacteria"/>
</dbReference>
<dbReference type="STRING" id="663278.Ethha_0173"/>
<dbReference type="InterPro" id="IPR001269">
    <property type="entry name" value="DUS_fam"/>
</dbReference>
<dbReference type="EC" id="1.3.1.-" evidence="12"/>
<organism evidence="16 17">
    <name type="scientific">Ethanoligenens harbinense (strain DSM 18485 / JCM 12961 / CGMCC 1.5033 / YUAN-3)</name>
    <dbReference type="NCBI Taxonomy" id="663278"/>
    <lineage>
        <taxon>Bacteria</taxon>
        <taxon>Bacillati</taxon>
        <taxon>Bacillota</taxon>
        <taxon>Clostridia</taxon>
        <taxon>Eubacteriales</taxon>
        <taxon>Oscillospiraceae</taxon>
        <taxon>Ethanoligenens</taxon>
    </lineage>
</organism>
<reference evidence="16 17" key="1">
    <citation type="submission" date="2010-12" db="EMBL/GenBank/DDBJ databases">
        <title>Complete sequence of Ethanoligenens harbinense YUAN-3.</title>
        <authorList>
            <person name="Lucas S."/>
            <person name="Copeland A."/>
            <person name="Lapidus A."/>
            <person name="Cheng J.-F."/>
            <person name="Bruce D."/>
            <person name="Goodwin L."/>
            <person name="Pitluck S."/>
            <person name="Chertkov O."/>
            <person name="Misra M."/>
            <person name="Detter J.C."/>
            <person name="Han C."/>
            <person name="Tapia R."/>
            <person name="Land M."/>
            <person name="Hauser L."/>
            <person name="Jeffries C."/>
            <person name="Kyrpides N."/>
            <person name="Ivanova N."/>
            <person name="Mikhailova N."/>
            <person name="Wang A."/>
            <person name="Mouttaki H."/>
            <person name="He Z."/>
            <person name="Zhou J."/>
            <person name="Hemme C.L."/>
            <person name="Woyke T."/>
        </authorList>
    </citation>
    <scope>NUCLEOTIDE SEQUENCE [LARGE SCALE GENOMIC DNA]</scope>
    <source>
        <strain evidence="17">DSM 18485 / JCM 12961 / CGMCC 1.5033 / YUAN-3</strain>
    </source>
</reference>
<evidence type="ECO:0000256" key="5">
    <source>
        <dbReference type="ARBA" id="ARBA00022643"/>
    </source>
</evidence>
<keyword evidence="17" id="KW-1185">Reference proteome</keyword>
<dbReference type="Pfam" id="PF01207">
    <property type="entry name" value="Dus"/>
    <property type="match status" value="1"/>
</dbReference>
<dbReference type="PANTHER" id="PTHR45846">
    <property type="entry name" value="TRNA-DIHYDROURIDINE(47) SYNTHASE [NAD(P)(+)]-LIKE"/>
    <property type="match status" value="1"/>
</dbReference>
<evidence type="ECO:0000256" key="12">
    <source>
        <dbReference type="PIRNR" id="PIRNR006621"/>
    </source>
</evidence>
<evidence type="ECO:0000313" key="16">
    <source>
        <dbReference type="EMBL" id="ADU25760.1"/>
    </source>
</evidence>
<dbReference type="KEGG" id="eha:Ethha_0173"/>
<feature type="active site" description="Proton donor" evidence="13">
    <location>
        <position position="100"/>
    </location>
</feature>
<sequence>MFIGNVEIKGHTALAPMAGVADTAFRTVCKAHGAAYVVGEMASAKGFVMQATKTAELLGVTDAERPMAIQLFGSEPDVMAEAARRALAFSPDIIDINMGCPAPKVAGNGGGSALLKDPALAGRIVRAVANAVPVPVTVKIRKGWDAAHVNAVEIARIAEENGAAAVAVHGRTRAQQYAPPADWDIIAAVRRAVRIPVIGNGDVDSPQAAAHMLAQTGCDLVMIGRAALGRPWLFGQVETYLRTGELLPEPNPARRMAVLLDHVRLLCALKGEHIGMREARKHAAWYMKGLHGAALLRGEANKLDTFADLERLAAAAAKE</sequence>
<evidence type="ECO:0000256" key="8">
    <source>
        <dbReference type="ARBA" id="ARBA00022884"/>
    </source>
</evidence>
<feature type="binding site" evidence="14">
    <location>
        <position position="139"/>
    </location>
    <ligand>
        <name>FMN</name>
        <dbReference type="ChEBI" id="CHEBI:58210"/>
    </ligand>
</feature>
<dbReference type="CDD" id="cd02801">
    <property type="entry name" value="DUS_like_FMN"/>
    <property type="match status" value="1"/>
</dbReference>
<comment type="cofactor">
    <cofactor evidence="1 12 14">
        <name>FMN</name>
        <dbReference type="ChEBI" id="CHEBI:58210"/>
    </cofactor>
</comment>
<dbReference type="AlphaFoldDB" id="E6U6M7"/>
<dbReference type="Proteomes" id="UP000001551">
    <property type="component" value="Chromosome"/>
</dbReference>
<dbReference type="Gene3D" id="1.10.1200.80">
    <property type="entry name" value="Putative flavin oxidoreducatase, domain 2"/>
    <property type="match status" value="1"/>
</dbReference>
<keyword evidence="4 12" id="KW-0285">Flavoprotein</keyword>
<keyword evidence="6 12" id="KW-0819">tRNA processing</keyword>
<gene>
    <name evidence="16" type="ordered locus">Ethha_0173</name>
</gene>
<evidence type="ECO:0000256" key="4">
    <source>
        <dbReference type="ARBA" id="ARBA00022630"/>
    </source>
</evidence>
<keyword evidence="8" id="KW-0694">RNA-binding</keyword>
<comment type="similarity">
    <text evidence="12">Belongs to the dus family.</text>
</comment>
<dbReference type="PIRSF" id="PIRSF006621">
    <property type="entry name" value="Dus"/>
    <property type="match status" value="1"/>
</dbReference>
<feature type="domain" description="DUS-like FMN-binding" evidence="15">
    <location>
        <begin position="14"/>
        <end position="309"/>
    </location>
</feature>
<dbReference type="PANTHER" id="PTHR45846:SF1">
    <property type="entry name" value="TRNA-DIHYDROURIDINE(47) SYNTHASE [NAD(P)(+)]-LIKE"/>
    <property type="match status" value="1"/>
</dbReference>
<evidence type="ECO:0000256" key="10">
    <source>
        <dbReference type="ARBA" id="ARBA00048205"/>
    </source>
</evidence>
<evidence type="ECO:0000256" key="11">
    <source>
        <dbReference type="ARBA" id="ARBA00048802"/>
    </source>
</evidence>
<dbReference type="InterPro" id="IPR013785">
    <property type="entry name" value="Aldolase_TIM"/>
</dbReference>
<feature type="binding site" evidence="14">
    <location>
        <begin position="224"/>
        <end position="225"/>
    </location>
    <ligand>
        <name>FMN</name>
        <dbReference type="ChEBI" id="CHEBI:58210"/>
    </ligand>
</feature>
<accession>E6U6M7</accession>
<dbReference type="Gene3D" id="3.20.20.70">
    <property type="entry name" value="Aldolase class I"/>
    <property type="match status" value="1"/>
</dbReference>
<feature type="binding site" evidence="14">
    <location>
        <position position="70"/>
    </location>
    <ligand>
        <name>FMN</name>
        <dbReference type="ChEBI" id="CHEBI:58210"/>
    </ligand>
</feature>
<comment type="catalytic activity">
    <reaction evidence="11">
        <text>a 5,6-dihydrouridine in tRNA + NAD(+) = a uridine in tRNA + NADH + H(+)</text>
        <dbReference type="Rhea" id="RHEA:54452"/>
        <dbReference type="Rhea" id="RHEA-COMP:13339"/>
        <dbReference type="Rhea" id="RHEA-COMP:13887"/>
        <dbReference type="ChEBI" id="CHEBI:15378"/>
        <dbReference type="ChEBI" id="CHEBI:57540"/>
        <dbReference type="ChEBI" id="CHEBI:57945"/>
        <dbReference type="ChEBI" id="CHEBI:65315"/>
        <dbReference type="ChEBI" id="CHEBI:74443"/>
    </reaction>
</comment>
<keyword evidence="3" id="KW-0820">tRNA-binding</keyword>
<feature type="binding site" evidence="14">
    <location>
        <begin position="16"/>
        <end position="18"/>
    </location>
    <ligand>
        <name>FMN</name>
        <dbReference type="ChEBI" id="CHEBI:58210"/>
    </ligand>
</feature>
<dbReference type="InterPro" id="IPR035587">
    <property type="entry name" value="DUS-like_FMN-bd"/>
</dbReference>
<dbReference type="GO" id="GO:0017150">
    <property type="term" value="F:tRNA dihydrouridine synthase activity"/>
    <property type="evidence" value="ECO:0007669"/>
    <property type="project" value="InterPro"/>
</dbReference>
<evidence type="ECO:0000256" key="7">
    <source>
        <dbReference type="ARBA" id="ARBA00022857"/>
    </source>
</evidence>
<evidence type="ECO:0000256" key="9">
    <source>
        <dbReference type="ARBA" id="ARBA00023002"/>
    </source>
</evidence>
<protein>
    <recommendedName>
        <fullName evidence="12">tRNA-dihydrouridine synthase</fullName>
        <ecNumber evidence="12">1.3.1.-</ecNumber>
    </recommendedName>
</protein>
<comment type="function">
    <text evidence="2 12">Catalyzes the synthesis of 5,6-dihydrouridine (D), a modified base found in the D-loop of most tRNAs, via the reduction of the C5-C6 double bond in target uridines.</text>
</comment>
<proteinExistence type="inferred from homology"/>
<evidence type="ECO:0000256" key="14">
    <source>
        <dbReference type="PIRSR" id="PIRSR006621-2"/>
    </source>
</evidence>
<dbReference type="NCBIfam" id="TIGR00737">
    <property type="entry name" value="nifR3_yhdG"/>
    <property type="match status" value="1"/>
</dbReference>
<dbReference type="SUPFAM" id="SSF51395">
    <property type="entry name" value="FMN-linked oxidoreductases"/>
    <property type="match status" value="1"/>
</dbReference>
<keyword evidence="9 12" id="KW-0560">Oxidoreductase</keyword>
<evidence type="ECO:0000259" key="15">
    <source>
        <dbReference type="Pfam" id="PF01207"/>
    </source>
</evidence>
<keyword evidence="7" id="KW-0521">NADP</keyword>
<dbReference type="PROSITE" id="PS01136">
    <property type="entry name" value="UPF0034"/>
    <property type="match status" value="1"/>
</dbReference>
<dbReference type="HOGENOM" id="CLU_013299_0_3_9"/>
<evidence type="ECO:0000256" key="3">
    <source>
        <dbReference type="ARBA" id="ARBA00022555"/>
    </source>
</evidence>
<keyword evidence="14" id="KW-0547">Nucleotide-binding</keyword>
<keyword evidence="5 12" id="KW-0288">FMN</keyword>